<protein>
    <submittedName>
        <fullName evidence="2">Uncharacterized protein</fullName>
    </submittedName>
</protein>
<sequence length="93" mass="10289">MTERRFSIPLILLAVVAFGIGFFGFAAESIVFAVGVIIASMKLREKYLIKIPIAICIVSIVCSAAFLAFMIYTGIKGGYNDYWLMKLLFGEPK</sequence>
<keyword evidence="1" id="KW-0812">Transmembrane</keyword>
<dbReference type="OrthoDB" id="1823073at2"/>
<evidence type="ECO:0000313" key="3">
    <source>
        <dbReference type="Proteomes" id="UP000183190"/>
    </source>
</evidence>
<name>A0A1H6I029_RUMFL</name>
<dbReference type="RefSeq" id="WP_074714188.1">
    <property type="nucleotide sequence ID" value="NZ_FNWV01000001.1"/>
</dbReference>
<feature type="transmembrane region" description="Helical" evidence="1">
    <location>
        <begin position="6"/>
        <end position="39"/>
    </location>
</feature>
<dbReference type="EMBL" id="FNWV01000001">
    <property type="protein sequence ID" value="SEH39832.1"/>
    <property type="molecule type" value="Genomic_DNA"/>
</dbReference>
<dbReference type="Proteomes" id="UP000183190">
    <property type="component" value="Unassembled WGS sequence"/>
</dbReference>
<evidence type="ECO:0000313" key="2">
    <source>
        <dbReference type="EMBL" id="SEH39832.1"/>
    </source>
</evidence>
<proteinExistence type="predicted"/>
<reference evidence="2 3" key="1">
    <citation type="submission" date="2016-10" db="EMBL/GenBank/DDBJ databases">
        <authorList>
            <person name="de Groot N.N."/>
        </authorList>
    </citation>
    <scope>NUCLEOTIDE SEQUENCE [LARGE SCALE GENOMIC DNA]</scope>
    <source>
        <strain evidence="2 3">YAD2003</strain>
    </source>
</reference>
<keyword evidence="1" id="KW-0472">Membrane</keyword>
<organism evidence="2 3">
    <name type="scientific">Ruminococcus flavefaciens</name>
    <dbReference type="NCBI Taxonomy" id="1265"/>
    <lineage>
        <taxon>Bacteria</taxon>
        <taxon>Bacillati</taxon>
        <taxon>Bacillota</taxon>
        <taxon>Clostridia</taxon>
        <taxon>Eubacteriales</taxon>
        <taxon>Oscillospiraceae</taxon>
        <taxon>Ruminococcus</taxon>
    </lineage>
</organism>
<gene>
    <name evidence="2" type="ORF">SAMN02910265_00361</name>
</gene>
<dbReference type="AlphaFoldDB" id="A0A1H6I029"/>
<feature type="transmembrane region" description="Helical" evidence="1">
    <location>
        <begin position="51"/>
        <end position="75"/>
    </location>
</feature>
<keyword evidence="1" id="KW-1133">Transmembrane helix</keyword>
<evidence type="ECO:0000256" key="1">
    <source>
        <dbReference type="SAM" id="Phobius"/>
    </source>
</evidence>
<accession>A0A1H6I029</accession>